<dbReference type="EMBL" id="VSDO01000002">
    <property type="protein sequence ID" value="TYA13106.1"/>
    <property type="molecule type" value="Genomic_DNA"/>
</dbReference>
<accession>A0A5D0CSZ4</accession>
<evidence type="ECO:0000313" key="1">
    <source>
        <dbReference type="EMBL" id="TYA13106.1"/>
    </source>
</evidence>
<keyword evidence="2" id="KW-1185">Reference proteome</keyword>
<gene>
    <name evidence="1" type="ORF">FRY98_10555</name>
</gene>
<comment type="caution">
    <text evidence="1">The sequence shown here is derived from an EMBL/GenBank/DDBJ whole genome shotgun (WGS) entry which is preliminary data.</text>
</comment>
<evidence type="ECO:0000313" key="2">
    <source>
        <dbReference type="Proteomes" id="UP000325218"/>
    </source>
</evidence>
<dbReference type="RefSeq" id="WP_148451705.1">
    <property type="nucleotide sequence ID" value="NZ_VSDO01000002.1"/>
</dbReference>
<reference evidence="1 2" key="1">
    <citation type="submission" date="2019-08" db="EMBL/GenBank/DDBJ databases">
        <title>Genome sequencing of Paenibacillus faecis DSM 23593(T).</title>
        <authorList>
            <person name="Kook J.-K."/>
            <person name="Park S.-N."/>
            <person name="Lim Y.K."/>
        </authorList>
    </citation>
    <scope>NUCLEOTIDE SEQUENCE [LARGE SCALE GENOMIC DNA]</scope>
    <source>
        <strain evidence="1 2">DSM 23593</strain>
    </source>
</reference>
<dbReference type="AlphaFoldDB" id="A0A5D0CSZ4"/>
<dbReference type="Proteomes" id="UP000325218">
    <property type="component" value="Unassembled WGS sequence"/>
</dbReference>
<name>A0A5D0CSZ4_9BACL</name>
<proteinExistence type="predicted"/>
<sequence>MSNLALWCEIEVIWGLILEKVGQKPDFWARTREIGSFLAAILPEKANLGEIAAQNAAIITDGQKKLRPAALSQV</sequence>
<protein>
    <submittedName>
        <fullName evidence="1">Uncharacterized protein</fullName>
    </submittedName>
</protein>
<organism evidence="1 2">
    <name type="scientific">Paenibacillus faecis</name>
    <dbReference type="NCBI Taxonomy" id="862114"/>
    <lineage>
        <taxon>Bacteria</taxon>
        <taxon>Bacillati</taxon>
        <taxon>Bacillota</taxon>
        <taxon>Bacilli</taxon>
        <taxon>Bacillales</taxon>
        <taxon>Paenibacillaceae</taxon>
        <taxon>Paenibacillus</taxon>
    </lineage>
</organism>